<feature type="region of interest" description="Disordered" evidence="4">
    <location>
        <begin position="1"/>
        <end position="28"/>
    </location>
</feature>
<reference evidence="5" key="2">
    <citation type="submission" date="2025-08" db="UniProtKB">
        <authorList>
            <consortium name="Ensembl"/>
        </authorList>
    </citation>
    <scope>IDENTIFICATION</scope>
</reference>
<evidence type="ECO:0000256" key="3">
    <source>
        <dbReference type="ARBA" id="ARBA00022801"/>
    </source>
</evidence>
<keyword evidence="3" id="KW-0378">Hydrolase</keyword>
<dbReference type="Proteomes" id="UP000694405">
    <property type="component" value="Unassembled WGS sequence"/>
</dbReference>
<evidence type="ECO:0000256" key="2">
    <source>
        <dbReference type="ARBA" id="ARBA00022750"/>
    </source>
</evidence>
<proteinExistence type="predicted"/>
<dbReference type="SUPFAM" id="SSF51283">
    <property type="entry name" value="dUTPase-like"/>
    <property type="match status" value="1"/>
</dbReference>
<protein>
    <submittedName>
        <fullName evidence="5">Uncharacterized protein</fullName>
    </submittedName>
</protein>
<organism evidence="5 6">
    <name type="scientific">Melopsittacus undulatus</name>
    <name type="common">Budgerigar</name>
    <name type="synonym">Psittacus undulatus</name>
    <dbReference type="NCBI Taxonomy" id="13146"/>
    <lineage>
        <taxon>Eukaryota</taxon>
        <taxon>Metazoa</taxon>
        <taxon>Chordata</taxon>
        <taxon>Craniata</taxon>
        <taxon>Vertebrata</taxon>
        <taxon>Euteleostomi</taxon>
        <taxon>Archelosauria</taxon>
        <taxon>Archosauria</taxon>
        <taxon>Dinosauria</taxon>
        <taxon>Saurischia</taxon>
        <taxon>Theropoda</taxon>
        <taxon>Coelurosauria</taxon>
        <taxon>Aves</taxon>
        <taxon>Neognathae</taxon>
        <taxon>Neoaves</taxon>
        <taxon>Telluraves</taxon>
        <taxon>Australaves</taxon>
        <taxon>Psittaciformes</taxon>
        <taxon>Psittaculidae</taxon>
        <taxon>Melopsittacus</taxon>
    </lineage>
</organism>
<dbReference type="GO" id="GO:0004190">
    <property type="term" value="F:aspartic-type endopeptidase activity"/>
    <property type="evidence" value="ECO:0007669"/>
    <property type="project" value="UniProtKB-KW"/>
</dbReference>
<evidence type="ECO:0000256" key="4">
    <source>
        <dbReference type="SAM" id="MobiDB-lite"/>
    </source>
</evidence>
<dbReference type="InterPro" id="IPR051592">
    <property type="entry name" value="HERV-K_Pro_peptidase_A2"/>
</dbReference>
<accession>A0A8V5H155</accession>
<dbReference type="AlphaFoldDB" id="A0A8V5H155"/>
<reference evidence="5" key="3">
    <citation type="submission" date="2025-09" db="UniProtKB">
        <authorList>
            <consortium name="Ensembl"/>
        </authorList>
    </citation>
    <scope>IDENTIFICATION</scope>
</reference>
<feature type="compositionally biased region" description="Basic and acidic residues" evidence="4">
    <location>
        <begin position="1"/>
        <end position="23"/>
    </location>
</feature>
<sequence length="153" mass="16235">MPTEDAGKRNTQRETGELRRDKNSCPTTSGSLGLDLAASVDCVLHTNLPQRIPTNVYGPIKINGNPVGALLLGHSSSTMKGLFVLPGVIDADYQGEIQIMVTAIVPPIQIKKHQRIAQLLPFPALTNGHEPAVANQRTGGFGSTGDTLADVKN</sequence>
<keyword evidence="1" id="KW-0645">Protease</keyword>
<dbReference type="PANTHER" id="PTHR19422:SF123">
    <property type="entry name" value="RT1 CLASS I, LOCUS CE15"/>
    <property type="match status" value="1"/>
</dbReference>
<evidence type="ECO:0000313" key="5">
    <source>
        <dbReference type="Ensembl" id="ENSMUNP00000023075.1"/>
    </source>
</evidence>
<dbReference type="InterPro" id="IPR036157">
    <property type="entry name" value="dUTPase-like_sf"/>
</dbReference>
<dbReference type="InterPro" id="IPR033704">
    <property type="entry name" value="dUTPase_trimeric"/>
</dbReference>
<dbReference type="Ensembl" id="ENSMUNT00000034252.1">
    <property type="protein sequence ID" value="ENSMUNP00000023075.1"/>
    <property type="gene ID" value="ENSMUNG00000017690.1"/>
</dbReference>
<evidence type="ECO:0000313" key="6">
    <source>
        <dbReference type="Proteomes" id="UP000694405"/>
    </source>
</evidence>
<name>A0A8V5H155_MELUD</name>
<reference evidence="5" key="1">
    <citation type="submission" date="2020-03" db="EMBL/GenBank/DDBJ databases">
        <title>Melopsittacus undulatus (budgerigar) genome, bMelUnd1, maternal haplotype with Z.</title>
        <authorList>
            <person name="Gedman G."/>
            <person name="Mountcastle J."/>
            <person name="Haase B."/>
            <person name="Formenti G."/>
            <person name="Wright T."/>
            <person name="Apodaca J."/>
            <person name="Pelan S."/>
            <person name="Chow W."/>
            <person name="Rhie A."/>
            <person name="Howe K."/>
            <person name="Fedrigo O."/>
            <person name="Jarvis E.D."/>
        </authorList>
    </citation>
    <scope>NUCLEOTIDE SEQUENCE [LARGE SCALE GENOMIC DNA]</scope>
</reference>
<keyword evidence="2" id="KW-0064">Aspartyl protease</keyword>
<dbReference type="Gene3D" id="2.70.40.10">
    <property type="match status" value="1"/>
</dbReference>
<keyword evidence="6" id="KW-1185">Reference proteome</keyword>
<dbReference type="InterPro" id="IPR029054">
    <property type="entry name" value="dUTPase-like"/>
</dbReference>
<dbReference type="Pfam" id="PF00692">
    <property type="entry name" value="dUTPase"/>
    <property type="match status" value="1"/>
</dbReference>
<feature type="region of interest" description="Disordered" evidence="4">
    <location>
        <begin position="134"/>
        <end position="153"/>
    </location>
</feature>
<dbReference type="GO" id="GO:0006508">
    <property type="term" value="P:proteolysis"/>
    <property type="evidence" value="ECO:0007669"/>
    <property type="project" value="UniProtKB-KW"/>
</dbReference>
<dbReference type="PANTHER" id="PTHR19422">
    <property type="entry name" value="GAG RETROVIRAL POLYPROTEIN"/>
    <property type="match status" value="1"/>
</dbReference>
<evidence type="ECO:0000256" key="1">
    <source>
        <dbReference type="ARBA" id="ARBA00022670"/>
    </source>
</evidence>
<dbReference type="CDD" id="cd07557">
    <property type="entry name" value="trimeric_dUTPase"/>
    <property type="match status" value="1"/>
</dbReference>